<keyword evidence="3" id="KW-0520">NAD</keyword>
<accession>A0ABY4E545</accession>
<feature type="active site" evidence="5">
    <location>
        <position position="214"/>
    </location>
</feature>
<name>A0ABY4E545_9NEIS</name>
<organism evidence="8 9">
    <name type="scientific">Vitreoscilla massiliensis</name>
    <dbReference type="NCBI Taxonomy" id="1689272"/>
    <lineage>
        <taxon>Bacteria</taxon>
        <taxon>Pseudomonadati</taxon>
        <taxon>Pseudomonadota</taxon>
        <taxon>Betaproteobacteria</taxon>
        <taxon>Neisseriales</taxon>
        <taxon>Neisseriaceae</taxon>
        <taxon>Vitreoscilla</taxon>
    </lineage>
</organism>
<dbReference type="InterPro" id="IPR012394">
    <property type="entry name" value="Aldehyde_DH_NAD(P)"/>
</dbReference>
<dbReference type="SUPFAM" id="SSF53720">
    <property type="entry name" value="ALDH-like"/>
    <property type="match status" value="1"/>
</dbReference>
<evidence type="ECO:0000313" key="9">
    <source>
        <dbReference type="Proteomes" id="UP000832011"/>
    </source>
</evidence>
<evidence type="ECO:0000256" key="2">
    <source>
        <dbReference type="ARBA" id="ARBA00023002"/>
    </source>
</evidence>
<keyword evidence="2 4" id="KW-0560">Oxidoreductase</keyword>
<evidence type="ECO:0000256" key="6">
    <source>
        <dbReference type="RuleBase" id="RU003345"/>
    </source>
</evidence>
<dbReference type="RefSeq" id="WP_058357757.1">
    <property type="nucleotide sequence ID" value="NZ_CABKVG010000010.1"/>
</dbReference>
<dbReference type="Pfam" id="PF00171">
    <property type="entry name" value="Aldedh"/>
    <property type="match status" value="1"/>
</dbReference>
<dbReference type="Gene3D" id="3.40.309.10">
    <property type="entry name" value="Aldehyde Dehydrogenase, Chain A, domain 2"/>
    <property type="match status" value="1"/>
</dbReference>
<evidence type="ECO:0000256" key="5">
    <source>
        <dbReference type="PROSITE-ProRule" id="PRU10007"/>
    </source>
</evidence>
<reference evidence="8 9" key="1">
    <citation type="journal article" date="2022" name="Res Sq">
        <title>Evolution of multicellular longitudinally dividing oral cavity symbionts (Neisseriaceae).</title>
        <authorList>
            <person name="Nyongesa S."/>
            <person name="Weber P."/>
            <person name="Bernet E."/>
            <person name="Pullido F."/>
            <person name="Nieckarz M."/>
            <person name="Delaby M."/>
            <person name="Nieves C."/>
            <person name="Viehboeck T."/>
            <person name="Krause N."/>
            <person name="Rivera-Millot A."/>
            <person name="Nakamura A."/>
            <person name="Vischer N."/>
            <person name="VanNieuwenhze M."/>
            <person name="Brun Y."/>
            <person name="Cava F."/>
            <person name="Bulgheresi S."/>
            <person name="Veyrier F."/>
        </authorList>
    </citation>
    <scope>NUCLEOTIDE SEQUENCE [LARGE SCALE GENOMIC DNA]</scope>
    <source>
        <strain evidence="8 9">SN4</strain>
    </source>
</reference>
<dbReference type="PROSITE" id="PS00687">
    <property type="entry name" value="ALDEHYDE_DEHYDR_GLU"/>
    <property type="match status" value="1"/>
</dbReference>
<proteinExistence type="inferred from homology"/>
<dbReference type="PANTHER" id="PTHR43570:SF20">
    <property type="entry name" value="ALDEHYDE DEHYDROGENASE ALDX-RELATED"/>
    <property type="match status" value="1"/>
</dbReference>
<dbReference type="InterPro" id="IPR016162">
    <property type="entry name" value="Ald_DH_N"/>
</dbReference>
<evidence type="ECO:0000256" key="4">
    <source>
        <dbReference type="PIRNR" id="PIRNR036492"/>
    </source>
</evidence>
<evidence type="ECO:0000259" key="7">
    <source>
        <dbReference type="Pfam" id="PF00171"/>
    </source>
</evidence>
<keyword evidence="9" id="KW-1185">Reference proteome</keyword>
<dbReference type="Proteomes" id="UP000832011">
    <property type="component" value="Chromosome"/>
</dbReference>
<comment type="similarity">
    <text evidence="1 4 6">Belongs to the aldehyde dehydrogenase family.</text>
</comment>
<dbReference type="InterPro" id="IPR016163">
    <property type="entry name" value="Ald_DH_C"/>
</dbReference>
<dbReference type="InterPro" id="IPR016161">
    <property type="entry name" value="Ald_DH/histidinol_DH"/>
</dbReference>
<evidence type="ECO:0000313" key="8">
    <source>
        <dbReference type="EMBL" id="UOO88557.1"/>
    </source>
</evidence>
<dbReference type="EMBL" id="CP091511">
    <property type="protein sequence ID" value="UOO88557.1"/>
    <property type="molecule type" value="Genomic_DNA"/>
</dbReference>
<dbReference type="Gene3D" id="3.40.605.10">
    <property type="entry name" value="Aldehyde Dehydrogenase, Chain A, domain 1"/>
    <property type="match status" value="1"/>
</dbReference>
<dbReference type="CDD" id="cd07133">
    <property type="entry name" value="ALDH_CALDH_CalB"/>
    <property type="match status" value="1"/>
</dbReference>
<gene>
    <name evidence="8" type="ORF">LVJ82_13930</name>
</gene>
<dbReference type="PIRSF" id="PIRSF036492">
    <property type="entry name" value="ALDH"/>
    <property type="match status" value="1"/>
</dbReference>
<dbReference type="InterPro" id="IPR015590">
    <property type="entry name" value="Aldehyde_DH_dom"/>
</dbReference>
<feature type="domain" description="Aldehyde dehydrogenase" evidence="7">
    <location>
        <begin position="16"/>
        <end position="434"/>
    </location>
</feature>
<evidence type="ECO:0000256" key="1">
    <source>
        <dbReference type="ARBA" id="ARBA00009986"/>
    </source>
</evidence>
<dbReference type="PANTHER" id="PTHR43570">
    <property type="entry name" value="ALDEHYDE DEHYDROGENASE"/>
    <property type="match status" value="1"/>
</dbReference>
<sequence>MTSSTELTEQFAALYSASRQELSVPWSTRKRRLQQLQALLKEQQKPLLEAIAADFGQRSHIESTILELIPSHSGIKHALKHGEKWMKRRKASTSWLFKPATCYVQPQPKGVVGIVSPWNYPLFLIIGPLVDAFVAGNRAMVKISEHVPQFAEAMATLVPQYFQADELTIVTGGADIAAAFSTLPFDHLLFTGSTAVGKHVMRAAAANLTPVTLELGGKSPVIVSADADLAKAVDRIMYGKMINAGQTCIAPDYVLLSHSQLDEFVRLAQAWFDQHYPNWDSNTDFTRIINGAQLQRLQTWLNEAHSNGAQVVTLAKQRADFLTPCLVHHAPDACQLMQQEIFGPILPIVTVDNVQAAIDYINVRPRPLACYVFAQQPEVIEQCVKHTVAGGMCVNDVVLHVAQDDLPFGGIGPSGMGAYHGKTGFEAMSHMKAVFVQKPKNMVALMSPPYGKRVKTLLKFLKP</sequence>
<protein>
    <recommendedName>
        <fullName evidence="4">Aldehyde dehydrogenase</fullName>
    </recommendedName>
</protein>
<dbReference type="InterPro" id="IPR029510">
    <property type="entry name" value="Ald_DH_CS_GLU"/>
</dbReference>
<evidence type="ECO:0000256" key="3">
    <source>
        <dbReference type="ARBA" id="ARBA00023027"/>
    </source>
</evidence>